<keyword evidence="5" id="KW-1185">Reference proteome</keyword>
<dbReference type="GO" id="GO:0008168">
    <property type="term" value="F:methyltransferase activity"/>
    <property type="evidence" value="ECO:0007669"/>
    <property type="project" value="UniProtKB-KW"/>
</dbReference>
<dbReference type="Pfam" id="PF13489">
    <property type="entry name" value="Methyltransf_23"/>
    <property type="match status" value="1"/>
</dbReference>
<name>A0A316ESK4_9BURK</name>
<protein>
    <submittedName>
        <fullName evidence="4">Methyltransferase family protein</fullName>
    </submittedName>
</protein>
<keyword evidence="2 4" id="KW-0808">Transferase</keyword>
<dbReference type="RefSeq" id="WP_109584047.1">
    <property type="nucleotide sequence ID" value="NZ_QGGT01000003.1"/>
</dbReference>
<dbReference type="PANTHER" id="PTHR43464:SF19">
    <property type="entry name" value="UBIQUINONE BIOSYNTHESIS O-METHYLTRANSFERASE, MITOCHONDRIAL"/>
    <property type="match status" value="1"/>
</dbReference>
<evidence type="ECO:0000313" key="4">
    <source>
        <dbReference type="EMBL" id="PWK33973.1"/>
    </source>
</evidence>
<dbReference type="AlphaFoldDB" id="A0A316ESK4"/>
<dbReference type="GO" id="GO:0032259">
    <property type="term" value="P:methylation"/>
    <property type="evidence" value="ECO:0007669"/>
    <property type="project" value="UniProtKB-KW"/>
</dbReference>
<reference evidence="4 5" key="1">
    <citation type="submission" date="2018-05" db="EMBL/GenBank/DDBJ databases">
        <title>Genomic Encyclopedia of Type Strains, Phase IV (KMG-V): Genome sequencing to study the core and pangenomes of soil and plant-associated prokaryotes.</title>
        <authorList>
            <person name="Whitman W."/>
        </authorList>
    </citation>
    <scope>NUCLEOTIDE SEQUENCE [LARGE SCALE GENOMIC DNA]</scope>
    <source>
        <strain evidence="4 5">SLV-132</strain>
    </source>
</reference>
<dbReference type="PANTHER" id="PTHR43464">
    <property type="entry name" value="METHYLTRANSFERASE"/>
    <property type="match status" value="1"/>
</dbReference>
<dbReference type="CDD" id="cd02440">
    <property type="entry name" value="AdoMet_MTases"/>
    <property type="match status" value="1"/>
</dbReference>
<accession>A0A316ESK4</accession>
<evidence type="ECO:0000256" key="3">
    <source>
        <dbReference type="ARBA" id="ARBA00022691"/>
    </source>
</evidence>
<keyword evidence="3" id="KW-0949">S-adenosyl-L-methionine</keyword>
<evidence type="ECO:0000313" key="5">
    <source>
        <dbReference type="Proteomes" id="UP000245754"/>
    </source>
</evidence>
<evidence type="ECO:0000256" key="1">
    <source>
        <dbReference type="ARBA" id="ARBA00022603"/>
    </source>
</evidence>
<dbReference type="SUPFAM" id="SSF53335">
    <property type="entry name" value="S-adenosyl-L-methionine-dependent methyltransferases"/>
    <property type="match status" value="1"/>
</dbReference>
<evidence type="ECO:0000256" key="2">
    <source>
        <dbReference type="ARBA" id="ARBA00022679"/>
    </source>
</evidence>
<proteinExistence type="predicted"/>
<sequence length="208" mass="22936">MSIKVSGTEGYAENAQSFVKQWRNISFAARHEPVLHLIPPAPSRILDVGSGVGTDAAALSALGHTVVAVEPVDELRVAGIELHPSSRVEWINDSLPDLAILLSRNETFDVVMLTAVWMHLDEAQRRRAMPNIASLVREGGILIMSLRHGPVPEGRRMFAVSAEETIQLARIQGLQPVLNLRAESIQQVNRNMGVTWTRLAFKSHSRNI</sequence>
<dbReference type="InterPro" id="IPR029063">
    <property type="entry name" value="SAM-dependent_MTases_sf"/>
</dbReference>
<dbReference type="EMBL" id="QGGT01000003">
    <property type="protein sequence ID" value="PWK33973.1"/>
    <property type="molecule type" value="Genomic_DNA"/>
</dbReference>
<organism evidence="4 5">
    <name type="scientific">Cupriavidus plantarum</name>
    <dbReference type="NCBI Taxonomy" id="942865"/>
    <lineage>
        <taxon>Bacteria</taxon>
        <taxon>Pseudomonadati</taxon>
        <taxon>Pseudomonadota</taxon>
        <taxon>Betaproteobacteria</taxon>
        <taxon>Burkholderiales</taxon>
        <taxon>Burkholderiaceae</taxon>
        <taxon>Cupriavidus</taxon>
    </lineage>
</organism>
<gene>
    <name evidence="4" type="ORF">C7419_103292</name>
</gene>
<comment type="caution">
    <text evidence="4">The sequence shown here is derived from an EMBL/GenBank/DDBJ whole genome shotgun (WGS) entry which is preliminary data.</text>
</comment>
<dbReference type="Gene3D" id="3.40.50.150">
    <property type="entry name" value="Vaccinia Virus protein VP39"/>
    <property type="match status" value="1"/>
</dbReference>
<keyword evidence="1 4" id="KW-0489">Methyltransferase</keyword>
<dbReference type="Proteomes" id="UP000245754">
    <property type="component" value="Unassembled WGS sequence"/>
</dbReference>